<gene>
    <name evidence="2" type="ORF">QHT84_02420</name>
</gene>
<dbReference type="RefSeq" id="WP_283237947.1">
    <property type="nucleotide sequence ID" value="NZ_JASGBP010000001.1"/>
</dbReference>
<evidence type="ECO:0000313" key="3">
    <source>
        <dbReference type="Proteomes" id="UP001230035"/>
    </source>
</evidence>
<organism evidence="2 3">
    <name type="scientific">Flavobacterium sedimenticola</name>
    <dbReference type="NCBI Taxonomy" id="3043286"/>
    <lineage>
        <taxon>Bacteria</taxon>
        <taxon>Pseudomonadati</taxon>
        <taxon>Bacteroidota</taxon>
        <taxon>Flavobacteriia</taxon>
        <taxon>Flavobacteriales</taxon>
        <taxon>Flavobacteriaceae</taxon>
        <taxon>Flavobacterium</taxon>
    </lineage>
</organism>
<keyword evidence="1" id="KW-0812">Transmembrane</keyword>
<keyword evidence="1" id="KW-0472">Membrane</keyword>
<dbReference type="EMBL" id="JASGBP010000001">
    <property type="protein sequence ID" value="MDI9256265.1"/>
    <property type="molecule type" value="Genomic_DNA"/>
</dbReference>
<accession>A0ABT6XME9</accession>
<comment type="caution">
    <text evidence="2">The sequence shown here is derived from an EMBL/GenBank/DDBJ whole genome shotgun (WGS) entry which is preliminary data.</text>
</comment>
<protein>
    <submittedName>
        <fullName evidence="2">DUF2752 domain-containing protein</fullName>
    </submittedName>
</protein>
<keyword evidence="1" id="KW-1133">Transmembrane helix</keyword>
<dbReference type="Pfam" id="PF10825">
    <property type="entry name" value="DUF2752"/>
    <property type="match status" value="1"/>
</dbReference>
<dbReference type="InterPro" id="IPR021215">
    <property type="entry name" value="DUF2752"/>
</dbReference>
<name>A0ABT6XME9_9FLAO</name>
<reference evidence="2 3" key="1">
    <citation type="submission" date="2023-05" db="EMBL/GenBank/DDBJ databases">
        <title>Flavobacterium sedimenti sp. nov., isolated from the sediment.</title>
        <authorList>
            <person name="Wu N."/>
        </authorList>
    </citation>
    <scope>NUCLEOTIDE SEQUENCE [LARGE SCALE GENOMIC DNA]</scope>
    <source>
        <strain evidence="2 3">YZ-48</strain>
    </source>
</reference>
<evidence type="ECO:0000256" key="1">
    <source>
        <dbReference type="SAM" id="Phobius"/>
    </source>
</evidence>
<keyword evidence="3" id="KW-1185">Reference proteome</keyword>
<feature type="transmembrane region" description="Helical" evidence="1">
    <location>
        <begin position="47"/>
        <end position="69"/>
    </location>
</feature>
<evidence type="ECO:0000313" key="2">
    <source>
        <dbReference type="EMBL" id="MDI9256265.1"/>
    </source>
</evidence>
<sequence>MLNNGDNHLKDDQSLCPIKVVTGFPCPSCGITKSIVSFYEGNIAESITYHILGPVVVFFCLFTIVLLAVEIKTRKDYFNQYLYHRKTAYGLAIFLGVYHAIRLFLFVQQHSFQEILKESIWK</sequence>
<proteinExistence type="predicted"/>
<dbReference type="Proteomes" id="UP001230035">
    <property type="component" value="Unassembled WGS sequence"/>
</dbReference>
<feature type="transmembrane region" description="Helical" evidence="1">
    <location>
        <begin position="89"/>
        <end position="107"/>
    </location>
</feature>